<name>I0YI66_COCSC</name>
<keyword evidence="7" id="KW-1185">Reference proteome</keyword>
<gene>
    <name evidence="6" type="ORF">COCSUDRAFT_31865</name>
</gene>
<keyword evidence="4" id="KW-0732">Signal</keyword>
<dbReference type="AlphaFoldDB" id="I0YI66"/>
<dbReference type="eggNOG" id="ENOG502SRR6">
    <property type="taxonomic scope" value="Eukaryota"/>
</dbReference>
<evidence type="ECO:0000256" key="3">
    <source>
        <dbReference type="ARBA" id="ARBA00023034"/>
    </source>
</evidence>
<dbReference type="GO" id="GO:0016757">
    <property type="term" value="F:glycosyltransferase activity"/>
    <property type="evidence" value="ECO:0007669"/>
    <property type="project" value="InterPro"/>
</dbReference>
<evidence type="ECO:0000313" key="6">
    <source>
        <dbReference type="EMBL" id="EIE18085.1"/>
    </source>
</evidence>
<evidence type="ECO:0000256" key="4">
    <source>
        <dbReference type="SAM" id="SignalP"/>
    </source>
</evidence>
<dbReference type="RefSeq" id="XP_005642629.1">
    <property type="nucleotide sequence ID" value="XM_005642572.1"/>
</dbReference>
<keyword evidence="3" id="KW-0333">Golgi apparatus</keyword>
<proteinExistence type="inferred from homology"/>
<organism evidence="6 7">
    <name type="scientific">Coccomyxa subellipsoidea (strain C-169)</name>
    <name type="common">Green microalga</name>
    <dbReference type="NCBI Taxonomy" id="574566"/>
    <lineage>
        <taxon>Eukaryota</taxon>
        <taxon>Viridiplantae</taxon>
        <taxon>Chlorophyta</taxon>
        <taxon>core chlorophytes</taxon>
        <taxon>Trebouxiophyceae</taxon>
        <taxon>Trebouxiophyceae incertae sedis</taxon>
        <taxon>Coccomyxaceae</taxon>
        <taxon>Coccomyxa</taxon>
        <taxon>Coccomyxa subellipsoidea</taxon>
    </lineage>
</organism>
<dbReference type="GO" id="GO:0000139">
    <property type="term" value="C:Golgi membrane"/>
    <property type="evidence" value="ECO:0007669"/>
    <property type="project" value="UniProtKB-SubCell"/>
</dbReference>
<feature type="domain" description="Exostosin GT47" evidence="5">
    <location>
        <begin position="164"/>
        <end position="271"/>
    </location>
</feature>
<comment type="similarity">
    <text evidence="2">Belongs to the glycosyltransferase 47 family.</text>
</comment>
<feature type="signal peptide" evidence="4">
    <location>
        <begin position="1"/>
        <end position="25"/>
    </location>
</feature>
<comment type="caution">
    <text evidence="6">The sequence shown here is derived from an EMBL/GenBank/DDBJ whole genome shotgun (WGS) entry which is preliminary data.</text>
</comment>
<dbReference type="KEGG" id="csl:COCSUDRAFT_31865"/>
<evidence type="ECO:0000256" key="1">
    <source>
        <dbReference type="ARBA" id="ARBA00004323"/>
    </source>
</evidence>
<dbReference type="InterPro" id="IPR004263">
    <property type="entry name" value="Exostosin"/>
</dbReference>
<dbReference type="PANTHER" id="PTHR11062">
    <property type="entry name" value="EXOSTOSIN HEPARAN SULFATE GLYCOSYLTRANSFERASE -RELATED"/>
    <property type="match status" value="1"/>
</dbReference>
<dbReference type="Pfam" id="PF03016">
    <property type="entry name" value="Exostosin_GT47"/>
    <property type="match status" value="1"/>
</dbReference>
<dbReference type="GeneID" id="17036041"/>
<evidence type="ECO:0000259" key="5">
    <source>
        <dbReference type="Pfam" id="PF03016"/>
    </source>
</evidence>
<accession>I0YI66</accession>
<dbReference type="OrthoDB" id="1924787at2759"/>
<protein>
    <recommendedName>
        <fullName evidence="5">Exostosin GT47 domain-containing protein</fullName>
    </recommendedName>
</protein>
<dbReference type="InterPro" id="IPR040911">
    <property type="entry name" value="Exostosin_GT47"/>
</dbReference>
<evidence type="ECO:0000313" key="7">
    <source>
        <dbReference type="Proteomes" id="UP000007264"/>
    </source>
</evidence>
<comment type="subcellular location">
    <subcellularLocation>
        <location evidence="1">Golgi apparatus membrane</location>
        <topology evidence="1">Single-pass type II membrane protein</topology>
    </subcellularLocation>
</comment>
<reference evidence="6 7" key="1">
    <citation type="journal article" date="2012" name="Genome Biol.">
        <title>The genome of the polar eukaryotic microalga coccomyxa subellipsoidea reveals traits of cold adaptation.</title>
        <authorList>
            <person name="Blanc G."/>
            <person name="Agarkova I."/>
            <person name="Grimwood J."/>
            <person name="Kuo A."/>
            <person name="Brueggeman A."/>
            <person name="Dunigan D."/>
            <person name="Gurnon J."/>
            <person name="Ladunga I."/>
            <person name="Lindquist E."/>
            <person name="Lucas S."/>
            <person name="Pangilinan J."/>
            <person name="Proschold T."/>
            <person name="Salamov A."/>
            <person name="Schmutz J."/>
            <person name="Weeks D."/>
            <person name="Yamada T."/>
            <person name="Claverie J.M."/>
            <person name="Grigoriev I."/>
            <person name="Van Etten J."/>
            <person name="Lomsadze A."/>
            <person name="Borodovsky M."/>
        </authorList>
    </citation>
    <scope>NUCLEOTIDE SEQUENCE [LARGE SCALE GENOMIC DNA]</scope>
    <source>
        <strain evidence="6 7">C-169</strain>
    </source>
</reference>
<dbReference type="Proteomes" id="UP000007264">
    <property type="component" value="Unassembled WGS sequence"/>
</dbReference>
<evidence type="ECO:0000256" key="2">
    <source>
        <dbReference type="ARBA" id="ARBA00010271"/>
    </source>
</evidence>
<dbReference type="EMBL" id="AGSI01000027">
    <property type="protein sequence ID" value="EIE18085.1"/>
    <property type="molecule type" value="Genomic_DNA"/>
</dbReference>
<sequence>MQGKNFFAISGTVAVFLFAMSSATGTGDDLATYQEELVSQTASLRPGWHSYAGYNGPWLENAFFQEWSKLKPRLTRVYIPVAWTDCMHTNRLKAAMQEVLTDLKPQFKYFTVLQADLGFNHDQLSLTVPSNIDFILFSSGGDSPPLKTVPVPLLKEELKPAGFGKTISVSFQASVHTHPIRQAIHDQFNDVYLFLGGECNNWKLISESSNISFCPRGFGTTSFRMFETLQLGTIPLYVWQHEKWLPFQEIIDWNEFAVVVEAEDIPTIPARLAQADIPSMMAALKRYHHMFTYNYTIHYIMEHFLEGTPAIEKQHGGISRHSLHGNV</sequence>
<feature type="chain" id="PRO_5003636234" description="Exostosin GT47 domain-containing protein" evidence="4">
    <location>
        <begin position="26"/>
        <end position="327"/>
    </location>
</feature>